<evidence type="ECO:0000313" key="5">
    <source>
        <dbReference type="RefSeq" id="XP_010500375.1"/>
    </source>
</evidence>
<reference evidence="3 4" key="3">
    <citation type="submission" date="2025-05" db="UniProtKB">
        <authorList>
            <consortium name="RefSeq"/>
        </authorList>
    </citation>
    <scope>IDENTIFICATION</scope>
    <source>
        <tissue evidence="3 4">Leaf</tissue>
    </source>
</reference>
<reference evidence="2" key="1">
    <citation type="journal article" date="1997" name="Nucleic Acids Res.">
        <title>tRNAscan-SE: a program for improved detection of transfer RNA genes in genomic sequence.</title>
        <authorList>
            <person name="Lowe T.M."/>
            <person name="Eddy S.R."/>
        </authorList>
    </citation>
    <scope>NUCLEOTIDE SEQUENCE [LARGE SCALE GENOMIC DNA]</scope>
    <source>
        <strain evidence="2">r\DH55</strain>
    </source>
</reference>
<gene>
    <name evidence="3 4 5 6" type="primary">LOC104777763</name>
</gene>
<dbReference type="RefSeq" id="XP_010500373.1">
    <property type="nucleotide sequence ID" value="XM_010502071.2"/>
</dbReference>
<accession>A0ABM0YG29</accession>
<name>A0ABM0YG29_CAMSA</name>
<keyword evidence="1" id="KW-0812">Transmembrane</keyword>
<dbReference type="RefSeq" id="XP_010500375.1">
    <property type="nucleotide sequence ID" value="XM_010502073.2"/>
</dbReference>
<reference evidence="2" key="2">
    <citation type="journal article" date="2014" name="Nat. Commun.">
        <title>The emerging biofuel crop Camelina sativa retains a highly undifferentiated hexaploid genome structure.</title>
        <authorList>
            <person name="Kagale S."/>
            <person name="Koh C."/>
            <person name="Nixon J."/>
            <person name="Bollina V."/>
            <person name="Clarke W.E."/>
            <person name="Tuteja R."/>
            <person name="Spillane C."/>
            <person name="Robinson S.J."/>
            <person name="Links M.G."/>
            <person name="Clarke C."/>
            <person name="Higgins E.E."/>
            <person name="Huebert T."/>
            <person name="Sharpe A.G."/>
            <person name="Parkin I.A."/>
        </authorList>
    </citation>
    <scope>NUCLEOTIDE SEQUENCE [LARGE SCALE GENOMIC DNA]</scope>
    <source>
        <strain evidence="2">r\DH55</strain>
    </source>
</reference>
<dbReference type="RefSeq" id="XP_010500374.1">
    <property type="nucleotide sequence ID" value="XM_010502072.2"/>
</dbReference>
<keyword evidence="1" id="KW-1133">Transmembrane helix</keyword>
<evidence type="ECO:0000313" key="3">
    <source>
        <dbReference type="RefSeq" id="XP_010500373.1"/>
    </source>
</evidence>
<protein>
    <submittedName>
        <fullName evidence="3 4">Uncharacterized protein LOC104777763</fullName>
    </submittedName>
</protein>
<dbReference type="RefSeq" id="XP_010500376.1">
    <property type="nucleotide sequence ID" value="XM_010502074.2"/>
</dbReference>
<sequence>MESKAICLGFLPPRLRFSFPHLLSNPCGLSTFAKRQRLDSRQTLVWNKPQLSRGRVLLCSSNAESRPGNKQFEKSNYARAELFRGKSGSVSFNGLTHQLVEESKLVSAPFQEEKGSLLWLLAPVVLIASFILPQFFLTGAIEATFKNDTVAEIVTSFCLETVFYAGLAIFLSVTDRVQRPYLDFSSKRWGLITGLRGYLTSAFLTMGLKVVVPVFAVYMTWPTLGIDALIAVLPFLVGCAVQRVFEARLERRGSSCWPIVPIVFEVYRLYQVTRAATFVQRLMFMMKDAATTAEITERGVALVGLVVTLQFLAVMCLWSFITFLMRLFPSRPVGENY</sequence>
<evidence type="ECO:0000313" key="4">
    <source>
        <dbReference type="RefSeq" id="XP_010500374.1"/>
    </source>
</evidence>
<proteinExistence type="predicted"/>
<feature type="transmembrane region" description="Helical" evidence="1">
    <location>
        <begin position="195"/>
        <end position="218"/>
    </location>
</feature>
<keyword evidence="2" id="KW-1185">Reference proteome</keyword>
<keyword evidence="1" id="KW-0472">Membrane</keyword>
<dbReference type="GeneID" id="104777763"/>
<evidence type="ECO:0000256" key="1">
    <source>
        <dbReference type="SAM" id="Phobius"/>
    </source>
</evidence>
<feature type="transmembrane region" description="Helical" evidence="1">
    <location>
        <begin position="117"/>
        <end position="141"/>
    </location>
</feature>
<feature type="transmembrane region" description="Helical" evidence="1">
    <location>
        <begin position="153"/>
        <end position="174"/>
    </location>
</feature>
<dbReference type="PANTHER" id="PTHR33918">
    <property type="entry name" value="OS01G0704200 PROTEIN"/>
    <property type="match status" value="1"/>
</dbReference>
<organism evidence="2 4">
    <name type="scientific">Camelina sativa</name>
    <name type="common">False flax</name>
    <name type="synonym">Myagrum sativum</name>
    <dbReference type="NCBI Taxonomy" id="90675"/>
    <lineage>
        <taxon>Eukaryota</taxon>
        <taxon>Viridiplantae</taxon>
        <taxon>Streptophyta</taxon>
        <taxon>Embryophyta</taxon>
        <taxon>Tracheophyta</taxon>
        <taxon>Spermatophyta</taxon>
        <taxon>Magnoliopsida</taxon>
        <taxon>eudicotyledons</taxon>
        <taxon>Gunneridae</taxon>
        <taxon>Pentapetalae</taxon>
        <taxon>rosids</taxon>
        <taxon>malvids</taxon>
        <taxon>Brassicales</taxon>
        <taxon>Brassicaceae</taxon>
        <taxon>Camelineae</taxon>
        <taxon>Camelina</taxon>
    </lineage>
</organism>
<feature type="transmembrane region" description="Helical" evidence="1">
    <location>
        <begin position="224"/>
        <end position="245"/>
    </location>
</feature>
<evidence type="ECO:0000313" key="6">
    <source>
        <dbReference type="RefSeq" id="XP_010500376.1"/>
    </source>
</evidence>
<evidence type="ECO:0000313" key="2">
    <source>
        <dbReference type="Proteomes" id="UP000694864"/>
    </source>
</evidence>
<dbReference type="Proteomes" id="UP000694864">
    <property type="component" value="Chromosome 3"/>
</dbReference>
<feature type="transmembrane region" description="Helical" evidence="1">
    <location>
        <begin position="300"/>
        <end position="321"/>
    </location>
</feature>
<dbReference type="PANTHER" id="PTHR33918:SF4">
    <property type="entry name" value="ABC-2 TYPE TRANSPORTER DOMAIN-CONTAINING PROTEIN"/>
    <property type="match status" value="1"/>
</dbReference>